<comment type="caution">
    <text evidence="1">The sequence shown here is derived from an EMBL/GenBank/DDBJ whole genome shotgun (WGS) entry which is preliminary data.</text>
</comment>
<dbReference type="InterPro" id="IPR013321">
    <property type="entry name" value="Arc_rbn_hlx_hlx"/>
</dbReference>
<organism evidence="1 2">
    <name type="scientific">Shewanella phaeophyticola</name>
    <dbReference type="NCBI Taxonomy" id="2978345"/>
    <lineage>
        <taxon>Bacteria</taxon>
        <taxon>Pseudomonadati</taxon>
        <taxon>Pseudomonadota</taxon>
        <taxon>Gammaproteobacteria</taxon>
        <taxon>Alteromonadales</taxon>
        <taxon>Shewanellaceae</taxon>
        <taxon>Shewanella</taxon>
    </lineage>
</organism>
<gene>
    <name evidence="1" type="ORF">N4T56_11260</name>
</gene>
<proteinExistence type="predicted"/>
<protein>
    <submittedName>
        <fullName evidence="1">Replication protein RepA</fullName>
    </submittedName>
</protein>
<evidence type="ECO:0000313" key="1">
    <source>
        <dbReference type="EMBL" id="MCT8986943.1"/>
    </source>
</evidence>
<dbReference type="EMBL" id="JAODOQ010000001">
    <property type="protein sequence ID" value="MCT8986943.1"/>
    <property type="molecule type" value="Genomic_DNA"/>
</dbReference>
<reference evidence="1" key="1">
    <citation type="submission" date="2022-09" db="EMBL/GenBank/DDBJ databases">
        <title>Shewanella sp. KJ10-1 sp.nov, isolated from marine algae.</title>
        <authorList>
            <person name="Butt M."/>
            <person name="Lee J.K."/>
            <person name="Kim J.M."/>
            <person name="Choi D.G."/>
        </authorList>
    </citation>
    <scope>NUCLEOTIDE SEQUENCE</scope>
    <source>
        <strain evidence="1">KJ10-1</strain>
    </source>
</reference>
<dbReference type="Gene3D" id="1.10.1220.10">
    <property type="entry name" value="Met repressor-like"/>
    <property type="match status" value="1"/>
</dbReference>
<dbReference type="Proteomes" id="UP001431192">
    <property type="component" value="Unassembled WGS sequence"/>
</dbReference>
<name>A0ABT2P2R9_9GAMM</name>
<dbReference type="RefSeq" id="WP_261733284.1">
    <property type="nucleotide sequence ID" value="NZ_JAODOQ010000001.1"/>
</dbReference>
<evidence type="ECO:0000313" key="2">
    <source>
        <dbReference type="Proteomes" id="UP001431192"/>
    </source>
</evidence>
<sequence length="114" mass="12939">MSLTDLKRKKLKDTRNKVSVDEFIEDANNYAQGKTAGQIQPGQTTAQFLKGLDKKSTKIYRHATFTLTEKSISQLDEIAKTTKIAKSKILRVLIDEFYQQQDTAQLTILSKSSR</sequence>
<accession>A0ABT2P2R9</accession>
<keyword evidence="2" id="KW-1185">Reference proteome</keyword>